<dbReference type="Pfam" id="PF01252">
    <property type="entry name" value="Peptidase_A8"/>
    <property type="match status" value="1"/>
</dbReference>
<comment type="pathway">
    <text evidence="9">Protein modification; lipoprotein biosynthesis (signal peptide cleavage).</text>
</comment>
<comment type="similarity">
    <text evidence="1 9 11">Belongs to the peptidase A8 family.</text>
</comment>
<evidence type="ECO:0000256" key="11">
    <source>
        <dbReference type="RuleBase" id="RU004181"/>
    </source>
</evidence>
<dbReference type="Proteomes" id="UP000320300">
    <property type="component" value="Unassembled WGS sequence"/>
</dbReference>
<keyword evidence="13" id="KW-1185">Reference proteome</keyword>
<evidence type="ECO:0000256" key="2">
    <source>
        <dbReference type="ARBA" id="ARBA00022475"/>
    </source>
</evidence>
<keyword evidence="2 9" id="KW-1003">Cell membrane</keyword>
<dbReference type="EC" id="3.4.23.36" evidence="9"/>
<dbReference type="PRINTS" id="PR00781">
    <property type="entry name" value="LIPOSIGPTASE"/>
</dbReference>
<protein>
    <recommendedName>
        <fullName evidence="9">Lipoprotein signal peptidase</fullName>
        <ecNumber evidence="9">3.4.23.36</ecNumber>
    </recommendedName>
    <alternativeName>
        <fullName evidence="9">Prolipoprotein signal peptidase</fullName>
    </alternativeName>
    <alternativeName>
        <fullName evidence="9">Signal peptidase II</fullName>
        <shortName evidence="9">SPase II</shortName>
    </alternativeName>
</protein>
<feature type="active site" evidence="9">
    <location>
        <position position="131"/>
    </location>
</feature>
<name>A0A521FCZ2_9SPHI</name>
<dbReference type="GO" id="GO:0006508">
    <property type="term" value="P:proteolysis"/>
    <property type="evidence" value="ECO:0007669"/>
    <property type="project" value="UniProtKB-KW"/>
</dbReference>
<accession>A0A521FCZ2</accession>
<evidence type="ECO:0000256" key="9">
    <source>
        <dbReference type="HAMAP-Rule" id="MF_00161"/>
    </source>
</evidence>
<evidence type="ECO:0000256" key="10">
    <source>
        <dbReference type="RuleBase" id="RU000594"/>
    </source>
</evidence>
<feature type="active site" evidence="9">
    <location>
        <position position="149"/>
    </location>
</feature>
<evidence type="ECO:0000313" key="12">
    <source>
        <dbReference type="EMBL" id="SMO94029.1"/>
    </source>
</evidence>
<comment type="catalytic activity">
    <reaction evidence="9 10">
        <text>Release of signal peptides from bacterial membrane prolipoproteins. Hydrolyzes -Xaa-Yaa-Zaa-|-(S,diacylglyceryl)Cys-, in which Xaa is hydrophobic (preferably Leu), and Yaa (Ala or Ser) and Zaa (Gly or Ala) have small, neutral side chains.</text>
        <dbReference type="EC" id="3.4.23.36"/>
    </reaction>
</comment>
<dbReference type="NCBIfam" id="TIGR00077">
    <property type="entry name" value="lspA"/>
    <property type="match status" value="1"/>
</dbReference>
<keyword evidence="3 9" id="KW-0645">Protease</keyword>
<dbReference type="AlphaFoldDB" id="A0A521FCZ2"/>
<keyword evidence="8 9" id="KW-0472">Membrane</keyword>
<evidence type="ECO:0000256" key="7">
    <source>
        <dbReference type="ARBA" id="ARBA00022989"/>
    </source>
</evidence>
<evidence type="ECO:0000256" key="5">
    <source>
        <dbReference type="ARBA" id="ARBA00022750"/>
    </source>
</evidence>
<comment type="function">
    <text evidence="9 10">This protein specifically catalyzes the removal of signal peptides from prolipoproteins.</text>
</comment>
<evidence type="ECO:0000256" key="8">
    <source>
        <dbReference type="ARBA" id="ARBA00023136"/>
    </source>
</evidence>
<evidence type="ECO:0000313" key="13">
    <source>
        <dbReference type="Proteomes" id="UP000320300"/>
    </source>
</evidence>
<evidence type="ECO:0000256" key="3">
    <source>
        <dbReference type="ARBA" id="ARBA00022670"/>
    </source>
</evidence>
<feature type="transmembrane region" description="Helical" evidence="9">
    <location>
        <begin position="144"/>
        <end position="165"/>
    </location>
</feature>
<comment type="caution">
    <text evidence="9">Lacks conserved residue(s) required for the propagation of feature annotation.</text>
</comment>
<sequence>MFTLEFTVMNNTIRNISILMLVFMNTGCDQISKHAARQNIGYYETIDVIGKHLILTRIENSGAFLSTGDSLEGSVKFFFLSLLPLVVLCYGIYYLLSNKDLSRLLVSGMCFVIGGGFGNLYDRLRYGSVTDFLHIDLYAFKTGIFNFADVSIMAGMIMILINLYFKRTTTELAEE</sequence>
<dbReference type="UniPathway" id="UPA00665"/>
<comment type="subcellular location">
    <subcellularLocation>
        <location evidence="9">Cell membrane</location>
        <topology evidence="9">Multi-pass membrane protein</topology>
    </subcellularLocation>
</comment>
<evidence type="ECO:0000256" key="4">
    <source>
        <dbReference type="ARBA" id="ARBA00022692"/>
    </source>
</evidence>
<feature type="transmembrane region" description="Helical" evidence="9">
    <location>
        <begin position="103"/>
        <end position="124"/>
    </location>
</feature>
<dbReference type="PANTHER" id="PTHR33695">
    <property type="entry name" value="LIPOPROTEIN SIGNAL PEPTIDASE"/>
    <property type="match status" value="1"/>
</dbReference>
<reference evidence="12 13" key="1">
    <citation type="submission" date="2017-05" db="EMBL/GenBank/DDBJ databases">
        <authorList>
            <person name="Varghese N."/>
            <person name="Submissions S."/>
        </authorList>
    </citation>
    <scope>NUCLEOTIDE SEQUENCE [LARGE SCALE GENOMIC DNA]</scope>
    <source>
        <strain evidence="12 13">DSM 19036</strain>
    </source>
</reference>
<proteinExistence type="inferred from homology"/>
<organism evidence="12 13">
    <name type="scientific">Pedobacter westerhofensis</name>
    <dbReference type="NCBI Taxonomy" id="425512"/>
    <lineage>
        <taxon>Bacteria</taxon>
        <taxon>Pseudomonadati</taxon>
        <taxon>Bacteroidota</taxon>
        <taxon>Sphingobacteriia</taxon>
        <taxon>Sphingobacteriales</taxon>
        <taxon>Sphingobacteriaceae</taxon>
        <taxon>Pedobacter</taxon>
    </lineage>
</organism>
<keyword evidence="5 9" id="KW-0064">Aspartyl protease</keyword>
<dbReference type="GO" id="GO:0004190">
    <property type="term" value="F:aspartic-type endopeptidase activity"/>
    <property type="evidence" value="ECO:0007669"/>
    <property type="project" value="UniProtKB-UniRule"/>
</dbReference>
<dbReference type="PANTHER" id="PTHR33695:SF1">
    <property type="entry name" value="LIPOPROTEIN SIGNAL PEPTIDASE"/>
    <property type="match status" value="1"/>
</dbReference>
<evidence type="ECO:0000256" key="6">
    <source>
        <dbReference type="ARBA" id="ARBA00022801"/>
    </source>
</evidence>
<keyword evidence="6 9" id="KW-0378">Hydrolase</keyword>
<dbReference type="GO" id="GO:0005886">
    <property type="term" value="C:plasma membrane"/>
    <property type="evidence" value="ECO:0007669"/>
    <property type="project" value="UniProtKB-SubCell"/>
</dbReference>
<evidence type="ECO:0000256" key="1">
    <source>
        <dbReference type="ARBA" id="ARBA00006139"/>
    </source>
</evidence>
<dbReference type="PROSITE" id="PS00855">
    <property type="entry name" value="SPASE_II"/>
    <property type="match status" value="1"/>
</dbReference>
<feature type="transmembrane region" description="Helical" evidence="9">
    <location>
        <begin position="77"/>
        <end position="96"/>
    </location>
</feature>
<keyword evidence="7 9" id="KW-1133">Transmembrane helix</keyword>
<dbReference type="EMBL" id="FXTN01000011">
    <property type="protein sequence ID" value="SMO94029.1"/>
    <property type="molecule type" value="Genomic_DNA"/>
</dbReference>
<dbReference type="HAMAP" id="MF_00161">
    <property type="entry name" value="LspA"/>
    <property type="match status" value="1"/>
</dbReference>
<gene>
    <name evidence="9" type="primary">lspA</name>
    <name evidence="12" type="ORF">SAMN06265348_111142</name>
</gene>
<dbReference type="InterPro" id="IPR001872">
    <property type="entry name" value="Peptidase_A8"/>
</dbReference>
<keyword evidence="4 9" id="KW-0812">Transmembrane</keyword>